<dbReference type="InterPro" id="IPR006175">
    <property type="entry name" value="YjgF/YER057c/UK114"/>
</dbReference>
<feature type="signal peptide" evidence="1">
    <location>
        <begin position="1"/>
        <end position="25"/>
    </location>
</feature>
<dbReference type="PANTHER" id="PTHR11803">
    <property type="entry name" value="2-IMINOBUTANOATE/2-IMINOPROPANOATE DEAMINASE RIDA"/>
    <property type="match status" value="1"/>
</dbReference>
<dbReference type="PANTHER" id="PTHR11803:SF59">
    <property type="entry name" value="ENDORIBONUCLEASE"/>
    <property type="match status" value="1"/>
</dbReference>
<sequence>MFTRKIKLSIAATVLASSIGAYVYAADADTPSKYPAEPIHEVEFYGSPSSSISSGVSVPTGASYLFTSGTVPPLLNKDGKTVYERYGDTKTQATGVLKTIEKQLADKGLSLKDVVYLRVYVTPDAAKDNKFDFAGWNEAYALFFNNADNPVKTARSTVGVPALVSPDWLIEIEAVAVYPKPHKQN</sequence>
<evidence type="ECO:0000313" key="2">
    <source>
        <dbReference type="EMBL" id="MEK8130398.1"/>
    </source>
</evidence>
<keyword evidence="1" id="KW-0732">Signal</keyword>
<gene>
    <name evidence="2" type="ORF">WMW72_21045</name>
</gene>
<keyword evidence="3" id="KW-1185">Reference proteome</keyword>
<dbReference type="Proteomes" id="UP001469365">
    <property type="component" value="Unassembled WGS sequence"/>
</dbReference>
<reference evidence="2 3" key="1">
    <citation type="submission" date="2024-04" db="EMBL/GenBank/DDBJ databases">
        <title>draft genome sequnece of Paenibacillus filicis.</title>
        <authorList>
            <person name="Kim D.-U."/>
        </authorList>
    </citation>
    <scope>NUCLEOTIDE SEQUENCE [LARGE SCALE GENOMIC DNA]</scope>
    <source>
        <strain evidence="2 3">KACC14197</strain>
    </source>
</reference>
<evidence type="ECO:0000256" key="1">
    <source>
        <dbReference type="SAM" id="SignalP"/>
    </source>
</evidence>
<evidence type="ECO:0000313" key="3">
    <source>
        <dbReference type="Proteomes" id="UP001469365"/>
    </source>
</evidence>
<dbReference type="InterPro" id="IPR035959">
    <property type="entry name" value="RutC-like_sf"/>
</dbReference>
<dbReference type="Pfam" id="PF01042">
    <property type="entry name" value="Ribonuc_L-PSP"/>
    <property type="match status" value="1"/>
</dbReference>
<protein>
    <submittedName>
        <fullName evidence="2">RidA family protein</fullName>
    </submittedName>
</protein>
<dbReference type="EMBL" id="JBBPCC010000014">
    <property type="protein sequence ID" value="MEK8130398.1"/>
    <property type="molecule type" value="Genomic_DNA"/>
</dbReference>
<accession>A0ABU9DQN7</accession>
<comment type="caution">
    <text evidence="2">The sequence shown here is derived from an EMBL/GenBank/DDBJ whole genome shotgun (WGS) entry which is preliminary data.</text>
</comment>
<dbReference type="RefSeq" id="WP_341417534.1">
    <property type="nucleotide sequence ID" value="NZ_JBBPCC010000014.1"/>
</dbReference>
<feature type="chain" id="PRO_5046356021" evidence="1">
    <location>
        <begin position="26"/>
        <end position="185"/>
    </location>
</feature>
<proteinExistence type="predicted"/>
<dbReference type="SUPFAM" id="SSF55298">
    <property type="entry name" value="YjgF-like"/>
    <property type="match status" value="1"/>
</dbReference>
<organism evidence="2 3">
    <name type="scientific">Paenibacillus filicis</name>
    <dbReference type="NCBI Taxonomy" id="669464"/>
    <lineage>
        <taxon>Bacteria</taxon>
        <taxon>Bacillati</taxon>
        <taxon>Bacillota</taxon>
        <taxon>Bacilli</taxon>
        <taxon>Bacillales</taxon>
        <taxon>Paenibacillaceae</taxon>
        <taxon>Paenibacillus</taxon>
    </lineage>
</organism>
<dbReference type="Gene3D" id="3.30.1330.40">
    <property type="entry name" value="RutC-like"/>
    <property type="match status" value="1"/>
</dbReference>
<dbReference type="CDD" id="cd06151">
    <property type="entry name" value="YjgF_YER057c_UK114_like_3"/>
    <property type="match status" value="1"/>
</dbReference>
<name>A0ABU9DQN7_9BACL</name>